<dbReference type="GO" id="GO:0006644">
    <property type="term" value="P:phospholipid metabolic process"/>
    <property type="evidence" value="ECO:0007669"/>
    <property type="project" value="InterPro"/>
</dbReference>
<keyword evidence="3 7" id="KW-0812">Transmembrane</keyword>
<feature type="region of interest" description="Disordered" evidence="6">
    <location>
        <begin position="262"/>
        <end position="320"/>
    </location>
</feature>
<feature type="transmembrane region" description="Helical" evidence="7">
    <location>
        <begin position="165"/>
        <end position="185"/>
    </location>
</feature>
<comment type="subcellular location">
    <subcellularLocation>
        <location evidence="1">Membrane</location>
        <topology evidence="1">Multi-pass membrane protein</topology>
    </subcellularLocation>
</comment>
<feature type="transmembrane region" description="Helical" evidence="7">
    <location>
        <begin position="229"/>
        <end position="248"/>
    </location>
</feature>
<gene>
    <name evidence="9" type="ORF">BGZ70_007187</name>
</gene>
<feature type="transmembrane region" description="Helical" evidence="7">
    <location>
        <begin position="63"/>
        <end position="84"/>
    </location>
</feature>
<dbReference type="AlphaFoldDB" id="A0A9P6M393"/>
<feature type="transmembrane region" description="Helical" evidence="7">
    <location>
        <begin position="12"/>
        <end position="35"/>
    </location>
</feature>
<feature type="transmembrane region" description="Helical" evidence="7">
    <location>
        <begin position="197"/>
        <end position="217"/>
    </location>
</feature>
<feature type="compositionally biased region" description="Basic and acidic residues" evidence="6">
    <location>
        <begin position="262"/>
        <end position="273"/>
    </location>
</feature>
<dbReference type="Pfam" id="PF01569">
    <property type="entry name" value="PAP2"/>
    <property type="match status" value="1"/>
</dbReference>
<feature type="compositionally biased region" description="Polar residues" evidence="6">
    <location>
        <begin position="274"/>
        <end position="289"/>
    </location>
</feature>
<evidence type="ECO:0000313" key="10">
    <source>
        <dbReference type="Proteomes" id="UP000738359"/>
    </source>
</evidence>
<organism evidence="9 10">
    <name type="scientific">Mortierella alpina</name>
    <name type="common">Oleaginous fungus</name>
    <name type="synonym">Mortierella renispora</name>
    <dbReference type="NCBI Taxonomy" id="64518"/>
    <lineage>
        <taxon>Eukaryota</taxon>
        <taxon>Fungi</taxon>
        <taxon>Fungi incertae sedis</taxon>
        <taxon>Mucoromycota</taxon>
        <taxon>Mortierellomycotina</taxon>
        <taxon>Mortierellomycetes</taxon>
        <taxon>Mortierellales</taxon>
        <taxon>Mortierellaceae</taxon>
        <taxon>Mortierella</taxon>
    </lineage>
</organism>
<evidence type="ECO:0000256" key="5">
    <source>
        <dbReference type="ARBA" id="ARBA00023136"/>
    </source>
</evidence>
<evidence type="ECO:0000259" key="8">
    <source>
        <dbReference type="SMART" id="SM00014"/>
    </source>
</evidence>
<evidence type="ECO:0000256" key="4">
    <source>
        <dbReference type="ARBA" id="ARBA00022989"/>
    </source>
</evidence>
<dbReference type="EMBL" id="JAAAHY010000438">
    <property type="protein sequence ID" value="KAF9963772.1"/>
    <property type="molecule type" value="Genomic_DNA"/>
</dbReference>
<sequence>MQLVPRLKNPSVRLVCSYLFDWALCLALLALFFLLDRFEPIHREFSVENTAIMYQYKEDKIPTWSLVLIAFALPVVVIALVGLGVRRSPYDVHNGILGLLVSLLLTTMFTQVIKLTLGKHRPDFLSRCQPMLNGVSLTQDRPLQLWTIDVCTQTNKKILKDGMRAFPSGHASTAFAGLFYLSLWLAGKMHIFDRRGYSLKGVILIVPIFGALLVAITRVQDSRHAGIDVTWGSILGIVFATFAYHQYYPALTAKRCHVPHPPRDFSHLAEDSQGRTQSSSHLENVTGIQRNDDFVDESKPDPRPLHDLEAQNGDVKAETA</sequence>
<dbReference type="InterPro" id="IPR000326">
    <property type="entry name" value="PAP2/HPO"/>
</dbReference>
<dbReference type="InterPro" id="IPR036938">
    <property type="entry name" value="PAP2/HPO_sf"/>
</dbReference>
<dbReference type="GO" id="GO:0016020">
    <property type="term" value="C:membrane"/>
    <property type="evidence" value="ECO:0007669"/>
    <property type="project" value="UniProtKB-SubCell"/>
</dbReference>
<dbReference type="Gene3D" id="1.20.144.10">
    <property type="entry name" value="Phosphatidic acid phosphatase type 2/haloperoxidase"/>
    <property type="match status" value="1"/>
</dbReference>
<comment type="caution">
    <text evidence="9">The sequence shown here is derived from an EMBL/GenBank/DDBJ whole genome shotgun (WGS) entry which is preliminary data.</text>
</comment>
<keyword evidence="10" id="KW-1185">Reference proteome</keyword>
<dbReference type="GO" id="GO:0046839">
    <property type="term" value="P:phospholipid dephosphorylation"/>
    <property type="evidence" value="ECO:0007669"/>
    <property type="project" value="TreeGrafter"/>
</dbReference>
<dbReference type="PANTHER" id="PTHR10165:SF35">
    <property type="entry name" value="RE23632P"/>
    <property type="match status" value="1"/>
</dbReference>
<dbReference type="Proteomes" id="UP000738359">
    <property type="component" value="Unassembled WGS sequence"/>
</dbReference>
<dbReference type="InterPro" id="IPR043216">
    <property type="entry name" value="PAP-like"/>
</dbReference>
<dbReference type="SUPFAM" id="SSF48317">
    <property type="entry name" value="Acid phosphatase/Vanadium-dependent haloperoxidase"/>
    <property type="match status" value="1"/>
</dbReference>
<proteinExistence type="inferred from homology"/>
<feature type="domain" description="Phosphatidic acid phosphatase type 2/haloperoxidase" evidence="8">
    <location>
        <begin position="97"/>
        <end position="244"/>
    </location>
</feature>
<evidence type="ECO:0000256" key="1">
    <source>
        <dbReference type="ARBA" id="ARBA00004141"/>
    </source>
</evidence>
<accession>A0A9P6M393</accession>
<dbReference type="OrthoDB" id="8907274at2759"/>
<reference evidence="9" key="1">
    <citation type="journal article" date="2020" name="Fungal Divers.">
        <title>Resolving the Mortierellaceae phylogeny through synthesis of multi-gene phylogenetics and phylogenomics.</title>
        <authorList>
            <person name="Vandepol N."/>
            <person name="Liber J."/>
            <person name="Desiro A."/>
            <person name="Na H."/>
            <person name="Kennedy M."/>
            <person name="Barry K."/>
            <person name="Grigoriev I.V."/>
            <person name="Miller A.N."/>
            <person name="O'Donnell K."/>
            <person name="Stajich J.E."/>
            <person name="Bonito G."/>
        </authorList>
    </citation>
    <scope>NUCLEOTIDE SEQUENCE</scope>
    <source>
        <strain evidence="9">CK1249</strain>
    </source>
</reference>
<protein>
    <recommendedName>
        <fullName evidence="8">Phosphatidic acid phosphatase type 2/haloperoxidase domain-containing protein</fullName>
    </recommendedName>
</protein>
<evidence type="ECO:0000256" key="7">
    <source>
        <dbReference type="SAM" id="Phobius"/>
    </source>
</evidence>
<keyword evidence="5 7" id="KW-0472">Membrane</keyword>
<keyword evidence="4 7" id="KW-1133">Transmembrane helix</keyword>
<evidence type="ECO:0000313" key="9">
    <source>
        <dbReference type="EMBL" id="KAF9963772.1"/>
    </source>
</evidence>
<feature type="transmembrane region" description="Helical" evidence="7">
    <location>
        <begin position="96"/>
        <end position="117"/>
    </location>
</feature>
<dbReference type="SMART" id="SM00014">
    <property type="entry name" value="acidPPc"/>
    <property type="match status" value="1"/>
</dbReference>
<evidence type="ECO:0000256" key="6">
    <source>
        <dbReference type="SAM" id="MobiDB-lite"/>
    </source>
</evidence>
<dbReference type="PANTHER" id="PTHR10165">
    <property type="entry name" value="LIPID PHOSPHATE PHOSPHATASE"/>
    <property type="match status" value="1"/>
</dbReference>
<dbReference type="CDD" id="cd03390">
    <property type="entry name" value="PAP2_containing_1_like"/>
    <property type="match status" value="1"/>
</dbReference>
<dbReference type="GO" id="GO:0008195">
    <property type="term" value="F:phosphatidate phosphatase activity"/>
    <property type="evidence" value="ECO:0007669"/>
    <property type="project" value="TreeGrafter"/>
</dbReference>
<feature type="compositionally biased region" description="Basic and acidic residues" evidence="6">
    <location>
        <begin position="290"/>
        <end position="320"/>
    </location>
</feature>
<comment type="similarity">
    <text evidence="2">Belongs to the PA-phosphatase related phosphoesterase family.</text>
</comment>
<name>A0A9P6M393_MORAP</name>
<evidence type="ECO:0000256" key="2">
    <source>
        <dbReference type="ARBA" id="ARBA00008816"/>
    </source>
</evidence>
<evidence type="ECO:0000256" key="3">
    <source>
        <dbReference type="ARBA" id="ARBA00022692"/>
    </source>
</evidence>